<organism evidence="11">
    <name type="scientific">marine metagenome</name>
    <dbReference type="NCBI Taxonomy" id="408172"/>
    <lineage>
        <taxon>unclassified sequences</taxon>
        <taxon>metagenomes</taxon>
        <taxon>ecological metagenomes</taxon>
    </lineage>
</organism>
<dbReference type="InterPro" id="IPR014746">
    <property type="entry name" value="Gln_synth/guanido_kin_cat_dom"/>
</dbReference>
<comment type="catalytic activity">
    <reaction evidence="9">
        <text>L-glutamyl-tRNA(Gln) + L-glutamine + ATP + H2O = L-glutaminyl-tRNA(Gln) + L-glutamate + ADP + phosphate + H(+)</text>
        <dbReference type="Rhea" id="RHEA:17521"/>
        <dbReference type="Rhea" id="RHEA-COMP:9681"/>
        <dbReference type="Rhea" id="RHEA-COMP:9684"/>
        <dbReference type="ChEBI" id="CHEBI:15377"/>
        <dbReference type="ChEBI" id="CHEBI:15378"/>
        <dbReference type="ChEBI" id="CHEBI:29985"/>
        <dbReference type="ChEBI" id="CHEBI:30616"/>
        <dbReference type="ChEBI" id="CHEBI:43474"/>
        <dbReference type="ChEBI" id="CHEBI:58359"/>
        <dbReference type="ChEBI" id="CHEBI:78520"/>
        <dbReference type="ChEBI" id="CHEBI:78521"/>
        <dbReference type="ChEBI" id="CHEBI:456216"/>
    </reaction>
</comment>
<dbReference type="InterPro" id="IPR003789">
    <property type="entry name" value="Asn/Gln_tRNA_amidoTrase-B-like"/>
</dbReference>
<evidence type="ECO:0000256" key="8">
    <source>
        <dbReference type="ARBA" id="ARBA00047380"/>
    </source>
</evidence>
<dbReference type="HAMAP" id="MF_00121">
    <property type="entry name" value="GatB"/>
    <property type="match status" value="1"/>
</dbReference>
<dbReference type="AlphaFoldDB" id="A0A381TXQ2"/>
<dbReference type="NCBIfam" id="NF004014">
    <property type="entry name" value="PRK05477.1-4"/>
    <property type="match status" value="1"/>
</dbReference>
<comment type="similarity">
    <text evidence="1">Belongs to the GatB/GatE family. GatB subfamily.</text>
</comment>
<evidence type="ECO:0000259" key="10">
    <source>
        <dbReference type="SMART" id="SM00845"/>
    </source>
</evidence>
<dbReference type="PANTHER" id="PTHR11659:SF0">
    <property type="entry name" value="GLUTAMYL-TRNA(GLN) AMIDOTRANSFERASE SUBUNIT B, MITOCHONDRIAL"/>
    <property type="match status" value="1"/>
</dbReference>
<sequence>MSEWETVIGLEVHVQLATKSKIFSGASTLFGSSPNTQACNIDLGMPGVLPVLNEEVLKMAIKFGLSINANINSPTQFARKNYFYPDLPKGYQISQLDNPIVEGGVLEITLKDGSKKKIHITRAHLEEDAGKSLHEDFEGLTGIDLNRAGTPLLEIVSEPDLSSGEEAVAYLKKIHSIIRYLEISDGNMAEGSMRCDANVSLRKRGSKELGTRTETKNVNSFKFVEKAIQHEIRRQIKILESGERVTQETRLYDSQLDETRPMRSKEYANDYRYFPEPDLLPVVLTEDFIKSVKDLMPELSEEKEKRFIKEYKLSDYDANVLSVDPNLSNFFEEVVVRSRNPKLAANWIMGELSAFLNKENLSILETKVDSINLGNLLSRIEDSTISGKIAKEIFEEMWNSKKSPDEIIEEKGLKQVTDSSEIEKVINQVLEQNQSQLEQYKSGKVKLFGFFVGQVMKASRGKANPEQVNKLLEERLKE</sequence>
<dbReference type="GO" id="GO:0070681">
    <property type="term" value="P:glutaminyl-tRNAGln biosynthesis via transamidation"/>
    <property type="evidence" value="ECO:0007669"/>
    <property type="project" value="TreeGrafter"/>
</dbReference>
<dbReference type="InterPro" id="IPR017959">
    <property type="entry name" value="Asn/Gln-tRNA_amidoTrfase_suB/E"/>
</dbReference>
<dbReference type="GO" id="GO:0050567">
    <property type="term" value="F:glutaminyl-tRNA synthase (glutamine-hydrolyzing) activity"/>
    <property type="evidence" value="ECO:0007669"/>
    <property type="project" value="TreeGrafter"/>
</dbReference>
<keyword evidence="6" id="KW-0648">Protein biosynthesis</keyword>
<reference evidence="11" key="1">
    <citation type="submission" date="2018-05" db="EMBL/GenBank/DDBJ databases">
        <authorList>
            <person name="Lanie J.A."/>
            <person name="Ng W.-L."/>
            <person name="Kazmierczak K.M."/>
            <person name="Andrzejewski T.M."/>
            <person name="Davidsen T.M."/>
            <person name="Wayne K.J."/>
            <person name="Tettelin H."/>
            <person name="Glass J.I."/>
            <person name="Rusch D."/>
            <person name="Podicherti R."/>
            <person name="Tsui H.-C.T."/>
            <person name="Winkler M.E."/>
        </authorList>
    </citation>
    <scope>NUCLEOTIDE SEQUENCE</scope>
</reference>
<dbReference type="Pfam" id="PF02637">
    <property type="entry name" value="GatB_Yqey"/>
    <property type="match status" value="1"/>
</dbReference>
<dbReference type="NCBIfam" id="NF004012">
    <property type="entry name" value="PRK05477.1-2"/>
    <property type="match status" value="1"/>
</dbReference>
<dbReference type="NCBIfam" id="TIGR00133">
    <property type="entry name" value="gatB"/>
    <property type="match status" value="1"/>
</dbReference>
<dbReference type="NCBIfam" id="NF004015">
    <property type="entry name" value="PRK05477.1-5"/>
    <property type="match status" value="1"/>
</dbReference>
<evidence type="ECO:0000256" key="2">
    <source>
        <dbReference type="ARBA" id="ARBA00011123"/>
    </source>
</evidence>
<dbReference type="InterPro" id="IPR023168">
    <property type="entry name" value="GatB_Yqey_C_2"/>
</dbReference>
<dbReference type="FunFam" id="1.10.10.410:FF:000001">
    <property type="entry name" value="Aspartyl/glutamyl-tRNA(Asn/Gln) amidotransferase subunit B"/>
    <property type="match status" value="1"/>
</dbReference>
<dbReference type="EMBL" id="UINC01005274">
    <property type="protein sequence ID" value="SVA20258.1"/>
    <property type="molecule type" value="Genomic_DNA"/>
</dbReference>
<dbReference type="GO" id="GO:0005524">
    <property type="term" value="F:ATP binding"/>
    <property type="evidence" value="ECO:0007669"/>
    <property type="project" value="UniProtKB-KW"/>
</dbReference>
<comment type="function">
    <text evidence="7">Allows the formation of correctly charged Asn-tRNA(Asn) or Gln-tRNA(Gln) through the transamidation of misacylated Asp-tRNA(Asn) or Glu-tRNA(Gln) in organisms which lack either or both of asparaginyl-tRNA or glutaminyl-tRNA synthetases. The reaction takes place in the presence of glutamine and ATP through an activated phospho-Asp-tRNA(Asn) or phospho-Glu-tRNA(Gln).</text>
</comment>
<dbReference type="GO" id="GO:0006412">
    <property type="term" value="P:translation"/>
    <property type="evidence" value="ECO:0007669"/>
    <property type="project" value="UniProtKB-KW"/>
</dbReference>
<dbReference type="Pfam" id="PF02934">
    <property type="entry name" value="GatB_N"/>
    <property type="match status" value="1"/>
</dbReference>
<keyword evidence="4" id="KW-0547">Nucleotide-binding</keyword>
<comment type="subunit">
    <text evidence="2">Heterotrimer of A, B and C subunits.</text>
</comment>
<evidence type="ECO:0000256" key="4">
    <source>
        <dbReference type="ARBA" id="ARBA00022741"/>
    </source>
</evidence>
<dbReference type="Gene3D" id="1.10.150.380">
    <property type="entry name" value="GatB domain, N-terminal subdomain"/>
    <property type="match status" value="1"/>
</dbReference>
<accession>A0A381TXQ2</accession>
<proteinExistence type="inferred from homology"/>
<comment type="catalytic activity">
    <reaction evidence="8">
        <text>L-aspartyl-tRNA(Asn) + L-glutamine + ATP + H2O = L-asparaginyl-tRNA(Asn) + L-glutamate + ADP + phosphate + 2 H(+)</text>
        <dbReference type="Rhea" id="RHEA:14513"/>
        <dbReference type="Rhea" id="RHEA-COMP:9674"/>
        <dbReference type="Rhea" id="RHEA-COMP:9677"/>
        <dbReference type="ChEBI" id="CHEBI:15377"/>
        <dbReference type="ChEBI" id="CHEBI:15378"/>
        <dbReference type="ChEBI" id="CHEBI:29985"/>
        <dbReference type="ChEBI" id="CHEBI:30616"/>
        <dbReference type="ChEBI" id="CHEBI:43474"/>
        <dbReference type="ChEBI" id="CHEBI:58359"/>
        <dbReference type="ChEBI" id="CHEBI:78515"/>
        <dbReference type="ChEBI" id="CHEBI:78516"/>
        <dbReference type="ChEBI" id="CHEBI:456216"/>
    </reaction>
</comment>
<dbReference type="SUPFAM" id="SSF89095">
    <property type="entry name" value="GatB/YqeY motif"/>
    <property type="match status" value="1"/>
</dbReference>
<dbReference type="SUPFAM" id="SSF55931">
    <property type="entry name" value="Glutamine synthetase/guanido kinase"/>
    <property type="match status" value="1"/>
</dbReference>
<gene>
    <name evidence="11" type="ORF">METZ01_LOCUS73112</name>
</gene>
<dbReference type="InterPro" id="IPR004413">
    <property type="entry name" value="GatB"/>
</dbReference>
<dbReference type="InterPro" id="IPR018027">
    <property type="entry name" value="Asn/Gln_amidotransferase"/>
</dbReference>
<evidence type="ECO:0000256" key="9">
    <source>
        <dbReference type="ARBA" id="ARBA00047913"/>
    </source>
</evidence>
<dbReference type="InterPro" id="IPR042114">
    <property type="entry name" value="GatB_C_1"/>
</dbReference>
<evidence type="ECO:0000313" key="11">
    <source>
        <dbReference type="EMBL" id="SVA20258.1"/>
    </source>
</evidence>
<evidence type="ECO:0000256" key="3">
    <source>
        <dbReference type="ARBA" id="ARBA00022598"/>
    </source>
</evidence>
<keyword evidence="5" id="KW-0067">ATP-binding</keyword>
<dbReference type="PROSITE" id="PS01234">
    <property type="entry name" value="GATB"/>
    <property type="match status" value="1"/>
</dbReference>
<dbReference type="PANTHER" id="PTHR11659">
    <property type="entry name" value="GLUTAMYL-TRNA GLN AMIDOTRANSFERASE SUBUNIT B MITOCHONDRIAL AND PROKARYOTIC PET112-RELATED"/>
    <property type="match status" value="1"/>
</dbReference>
<evidence type="ECO:0000256" key="5">
    <source>
        <dbReference type="ARBA" id="ARBA00022840"/>
    </source>
</evidence>
<dbReference type="InterPro" id="IPR006075">
    <property type="entry name" value="Asn/Gln-tRNA_Trfase_suB/E_cat"/>
</dbReference>
<evidence type="ECO:0000256" key="6">
    <source>
        <dbReference type="ARBA" id="ARBA00022917"/>
    </source>
</evidence>
<dbReference type="SMART" id="SM00845">
    <property type="entry name" value="GatB_Yqey"/>
    <property type="match status" value="1"/>
</dbReference>
<keyword evidence="3" id="KW-0436">Ligase</keyword>
<dbReference type="InterPro" id="IPR017958">
    <property type="entry name" value="Gln-tRNA_amidoTrfase_suB_CS"/>
</dbReference>
<evidence type="ECO:0000256" key="7">
    <source>
        <dbReference type="ARBA" id="ARBA00024799"/>
    </source>
</evidence>
<feature type="domain" description="Asn/Gln amidotransferase" evidence="10">
    <location>
        <begin position="329"/>
        <end position="476"/>
    </location>
</feature>
<protein>
    <recommendedName>
        <fullName evidence="10">Asn/Gln amidotransferase domain-containing protein</fullName>
    </recommendedName>
</protein>
<evidence type="ECO:0000256" key="1">
    <source>
        <dbReference type="ARBA" id="ARBA00005306"/>
    </source>
</evidence>
<dbReference type="FunFam" id="1.10.150.380:FF:000001">
    <property type="entry name" value="Aspartyl/glutamyl-tRNA(Asn/Gln) amidotransferase subunit B"/>
    <property type="match status" value="1"/>
</dbReference>
<dbReference type="Gene3D" id="1.10.10.410">
    <property type="match status" value="1"/>
</dbReference>
<name>A0A381TXQ2_9ZZZZ</name>